<dbReference type="Gene3D" id="3.40.390.10">
    <property type="entry name" value="Collagenase (Catalytic Domain)"/>
    <property type="match status" value="1"/>
</dbReference>
<sequence>MLIFCVVLLCLYLHEKQRNEEANDKEAVLSANRTKVSSKSKTSKLWSQICWSPSCIQTSADLLRSIDPNVNPCDDFYGYACGGWIKKNIRPAKNPKWDQFSKLTEENNALMNKLINSRQIRALYGKALHFYDSCMDKAEIERLGGEPLTKLIKEFGSWAVIDKSWNETNWDFMTSFITAHRELAVSPLVSVWVDFDIKNSSVNVINLDQSYPGISHRAFTRNSSTYRKMRHAYKELMVNLTMTLGGDSHSLREMEDIYKFEKKLANILEPYVEGNKKYRKMSIRKLQNATGPQIDWMRFLTGVFRGVDYKIMEEEEVVVYAYDYLVKLAKILEKTPKKTLANYIMWRVVKIQYVQLSKEYRKIFKNFYIRAFNFWRESPREEVCLSALSENFGMPLSKMYLDRRFKGKSKKLATEIVENIRDVFIARLKDITWMDNVTKHVAEEKAEYLLENIGYPDYVMDSKHLASLYKEVPVDPKTYFLNQVYVRRNDNLRNYAKLGKPFDKTEWPFPPTMLNAYYSYNENKMVFPAAMLQAPFYYASYPRAVNYGGIGTIMAHELTHGFDVTGKDYNKYGNNIKWWTDKTIQNFYNKSQCLVEQYGNFTFHGGLVDGKLTLSENIADNGGVKQAFEAYQSWVSRHGPEPRLPGMMLTNEQIFFFAFARNWCGMFSPEAGKLSLKWDEHAPMPWRVNGSLKNFKKFAEHFKCPVGSPMNPEKRCAVW</sequence>
<evidence type="ECO:0000313" key="10">
    <source>
        <dbReference type="EMBL" id="EDO49850.1"/>
    </source>
</evidence>
<dbReference type="OMA" id="PGMMLTN"/>
<dbReference type="GO" id="GO:0046872">
    <property type="term" value="F:metal ion binding"/>
    <property type="evidence" value="ECO:0007669"/>
    <property type="project" value="UniProtKB-KW"/>
</dbReference>
<dbReference type="PROSITE" id="PS51885">
    <property type="entry name" value="NEPRILYSIN"/>
    <property type="match status" value="1"/>
</dbReference>
<protein>
    <recommendedName>
        <fullName evidence="12">Endothelin-converting enzyme 1</fullName>
    </recommendedName>
</protein>
<keyword evidence="2" id="KW-0645">Protease</keyword>
<comment type="cofactor">
    <cofactor evidence="1">
        <name>Zn(2+)</name>
        <dbReference type="ChEBI" id="CHEBI:29105"/>
    </cofactor>
</comment>
<dbReference type="EMBL" id="DS469507">
    <property type="protein sequence ID" value="EDO49850.1"/>
    <property type="molecule type" value="Genomic_DNA"/>
</dbReference>
<organism evidence="10 11">
    <name type="scientific">Nematostella vectensis</name>
    <name type="common">Starlet sea anemone</name>
    <dbReference type="NCBI Taxonomy" id="45351"/>
    <lineage>
        <taxon>Eukaryota</taxon>
        <taxon>Metazoa</taxon>
        <taxon>Cnidaria</taxon>
        <taxon>Anthozoa</taxon>
        <taxon>Hexacorallia</taxon>
        <taxon>Actiniaria</taxon>
        <taxon>Edwardsiidae</taxon>
        <taxon>Nematostella</taxon>
    </lineage>
</organism>
<dbReference type="InParanoid" id="A7REV1"/>
<dbReference type="eggNOG" id="KOG3624">
    <property type="taxonomic scope" value="Eukaryota"/>
</dbReference>
<dbReference type="Pfam" id="PF01431">
    <property type="entry name" value="Peptidase_M13"/>
    <property type="match status" value="1"/>
</dbReference>
<accession>A7REV1</accession>
<dbReference type="InterPro" id="IPR024079">
    <property type="entry name" value="MetalloPept_cat_dom_sf"/>
</dbReference>
<dbReference type="Gene3D" id="1.10.1380.10">
    <property type="entry name" value="Neutral endopeptidase , domain2"/>
    <property type="match status" value="1"/>
</dbReference>
<dbReference type="PANTHER" id="PTHR11733">
    <property type="entry name" value="ZINC METALLOPROTEASE FAMILY M13 NEPRILYSIN-RELATED"/>
    <property type="match status" value="1"/>
</dbReference>
<keyword evidence="7" id="KW-0732">Signal</keyword>
<keyword evidence="3" id="KW-0479">Metal-binding</keyword>
<evidence type="ECO:0000259" key="9">
    <source>
        <dbReference type="Pfam" id="PF05649"/>
    </source>
</evidence>
<feature type="signal peptide" evidence="7">
    <location>
        <begin position="1"/>
        <end position="18"/>
    </location>
</feature>
<dbReference type="GO" id="GO:0016485">
    <property type="term" value="P:protein processing"/>
    <property type="evidence" value="ECO:0000318"/>
    <property type="project" value="GO_Central"/>
</dbReference>
<evidence type="ECO:0000256" key="1">
    <source>
        <dbReference type="ARBA" id="ARBA00001947"/>
    </source>
</evidence>
<dbReference type="HOGENOM" id="CLU_006187_8_0_1"/>
<dbReference type="CDD" id="cd08662">
    <property type="entry name" value="M13"/>
    <property type="match status" value="1"/>
</dbReference>
<feature type="chain" id="PRO_5002714149" description="Endothelin-converting enzyme 1" evidence="7">
    <location>
        <begin position="19"/>
        <end position="719"/>
    </location>
</feature>
<dbReference type="InterPro" id="IPR042089">
    <property type="entry name" value="Peptidase_M13_dom_2"/>
</dbReference>
<dbReference type="PRINTS" id="PR00786">
    <property type="entry name" value="NEPRILYSIN"/>
</dbReference>
<evidence type="ECO:0000256" key="5">
    <source>
        <dbReference type="ARBA" id="ARBA00022833"/>
    </source>
</evidence>
<dbReference type="Pfam" id="PF05649">
    <property type="entry name" value="Peptidase_M13_N"/>
    <property type="match status" value="1"/>
</dbReference>
<keyword evidence="11" id="KW-1185">Reference proteome</keyword>
<evidence type="ECO:0000256" key="7">
    <source>
        <dbReference type="SAM" id="SignalP"/>
    </source>
</evidence>
<evidence type="ECO:0000259" key="8">
    <source>
        <dbReference type="Pfam" id="PF01431"/>
    </source>
</evidence>
<proteinExistence type="predicted"/>
<dbReference type="InterPro" id="IPR008753">
    <property type="entry name" value="Peptidase_M13_N"/>
</dbReference>
<feature type="domain" description="Peptidase M13 N-terminal" evidence="9">
    <location>
        <begin position="72"/>
        <end position="456"/>
    </location>
</feature>
<dbReference type="Proteomes" id="UP000001593">
    <property type="component" value="Unassembled WGS sequence"/>
</dbReference>
<evidence type="ECO:0008006" key="12">
    <source>
        <dbReference type="Google" id="ProtNLM"/>
    </source>
</evidence>
<gene>
    <name evidence="10" type="ORF">NEMVEDRAFT_v1g157697</name>
</gene>
<dbReference type="PANTHER" id="PTHR11733:SF240">
    <property type="entry name" value="GH14155P-RELATED"/>
    <property type="match status" value="1"/>
</dbReference>
<keyword evidence="6" id="KW-0482">Metalloprotease</keyword>
<evidence type="ECO:0000256" key="3">
    <source>
        <dbReference type="ARBA" id="ARBA00022723"/>
    </source>
</evidence>
<keyword evidence="4" id="KW-0378">Hydrolase</keyword>
<dbReference type="PhylomeDB" id="A7REV1"/>
<reference evidence="10 11" key="1">
    <citation type="journal article" date="2007" name="Science">
        <title>Sea anemone genome reveals ancestral eumetazoan gene repertoire and genomic organization.</title>
        <authorList>
            <person name="Putnam N.H."/>
            <person name="Srivastava M."/>
            <person name="Hellsten U."/>
            <person name="Dirks B."/>
            <person name="Chapman J."/>
            <person name="Salamov A."/>
            <person name="Terry A."/>
            <person name="Shapiro H."/>
            <person name="Lindquist E."/>
            <person name="Kapitonov V.V."/>
            <person name="Jurka J."/>
            <person name="Genikhovich G."/>
            <person name="Grigoriev I.V."/>
            <person name="Lucas S.M."/>
            <person name="Steele R.E."/>
            <person name="Finnerty J.R."/>
            <person name="Technau U."/>
            <person name="Martindale M.Q."/>
            <person name="Rokhsar D.S."/>
        </authorList>
    </citation>
    <scope>NUCLEOTIDE SEQUENCE [LARGE SCALE GENOMIC DNA]</scope>
    <source>
        <strain evidence="11">CH2 X CH6</strain>
    </source>
</reference>
<evidence type="ECO:0000313" key="11">
    <source>
        <dbReference type="Proteomes" id="UP000001593"/>
    </source>
</evidence>
<evidence type="ECO:0000256" key="6">
    <source>
        <dbReference type="ARBA" id="ARBA00023049"/>
    </source>
</evidence>
<dbReference type="SUPFAM" id="SSF55486">
    <property type="entry name" value="Metalloproteases ('zincins'), catalytic domain"/>
    <property type="match status" value="1"/>
</dbReference>
<dbReference type="GO" id="GO:0004222">
    <property type="term" value="F:metalloendopeptidase activity"/>
    <property type="evidence" value="ECO:0000318"/>
    <property type="project" value="GO_Central"/>
</dbReference>
<dbReference type="GO" id="GO:0005886">
    <property type="term" value="C:plasma membrane"/>
    <property type="evidence" value="ECO:0000318"/>
    <property type="project" value="GO_Central"/>
</dbReference>
<dbReference type="AlphaFoldDB" id="A7REV1"/>
<dbReference type="InterPro" id="IPR000718">
    <property type="entry name" value="Peptidase_M13"/>
</dbReference>
<feature type="domain" description="Peptidase M13 C-terminal" evidence="8">
    <location>
        <begin position="515"/>
        <end position="718"/>
    </location>
</feature>
<name>A7REV1_NEMVE</name>
<keyword evidence="5" id="KW-0862">Zinc</keyword>
<evidence type="ECO:0000256" key="4">
    <source>
        <dbReference type="ARBA" id="ARBA00022801"/>
    </source>
</evidence>
<evidence type="ECO:0000256" key="2">
    <source>
        <dbReference type="ARBA" id="ARBA00022670"/>
    </source>
</evidence>
<dbReference type="InterPro" id="IPR018497">
    <property type="entry name" value="Peptidase_M13_C"/>
</dbReference>